<dbReference type="Proteomes" id="UP000078397">
    <property type="component" value="Unassembled WGS sequence"/>
</dbReference>
<sequence length="120" mass="12850">MRPLIFSIFVTAVLAVVPCPQLGTDLCNCRPCFSGGCRGSCCPACTSKQNQVRTPISICNRQLVLLTIRKVDSTGVACLGVSIASGCGNTIRKYEYTDRWRIVAIKALHTGTPSVTGNVE</sequence>
<keyword evidence="3" id="KW-1185">Reference proteome</keyword>
<proteinExistence type="predicted"/>
<accession>A0A179FC86</accession>
<organism evidence="2 3">
    <name type="scientific">Pochonia chlamydosporia 170</name>
    <dbReference type="NCBI Taxonomy" id="1380566"/>
    <lineage>
        <taxon>Eukaryota</taxon>
        <taxon>Fungi</taxon>
        <taxon>Dikarya</taxon>
        <taxon>Ascomycota</taxon>
        <taxon>Pezizomycotina</taxon>
        <taxon>Sordariomycetes</taxon>
        <taxon>Hypocreomycetidae</taxon>
        <taxon>Hypocreales</taxon>
        <taxon>Clavicipitaceae</taxon>
        <taxon>Pochonia</taxon>
    </lineage>
</organism>
<dbReference type="AlphaFoldDB" id="A0A179FC86"/>
<feature type="signal peptide" evidence="1">
    <location>
        <begin position="1"/>
        <end position="15"/>
    </location>
</feature>
<evidence type="ECO:0000256" key="1">
    <source>
        <dbReference type="SAM" id="SignalP"/>
    </source>
</evidence>
<keyword evidence="1" id="KW-0732">Signal</keyword>
<name>A0A179FC86_METCM</name>
<comment type="caution">
    <text evidence="2">The sequence shown here is derived from an EMBL/GenBank/DDBJ whole genome shotgun (WGS) entry which is preliminary data.</text>
</comment>
<gene>
    <name evidence="2" type="ORF">VFPPC_16395</name>
</gene>
<dbReference type="RefSeq" id="XP_022284195.1">
    <property type="nucleotide sequence ID" value="XM_022429015.1"/>
</dbReference>
<dbReference type="KEGG" id="pchm:VFPPC_16395"/>
<feature type="chain" id="PRO_5012655811" evidence="1">
    <location>
        <begin position="16"/>
        <end position="120"/>
    </location>
</feature>
<reference evidence="2 3" key="1">
    <citation type="journal article" date="2016" name="PLoS Pathog.">
        <title>Biosynthesis of antibiotic leucinostatins in bio-control fungus Purpureocillium lilacinum and their inhibition on phytophthora revealed by genome mining.</title>
        <authorList>
            <person name="Wang G."/>
            <person name="Liu Z."/>
            <person name="Lin R."/>
            <person name="Li E."/>
            <person name="Mao Z."/>
            <person name="Ling J."/>
            <person name="Yang Y."/>
            <person name="Yin W.B."/>
            <person name="Xie B."/>
        </authorList>
    </citation>
    <scope>NUCLEOTIDE SEQUENCE [LARGE SCALE GENOMIC DNA]</scope>
    <source>
        <strain evidence="2">170</strain>
    </source>
</reference>
<evidence type="ECO:0000313" key="3">
    <source>
        <dbReference type="Proteomes" id="UP000078397"/>
    </source>
</evidence>
<protein>
    <submittedName>
        <fullName evidence="2">Uncharacterized protein</fullName>
    </submittedName>
</protein>
<evidence type="ECO:0000313" key="2">
    <source>
        <dbReference type="EMBL" id="OAQ62881.2"/>
    </source>
</evidence>
<dbReference type="EMBL" id="LSBJ02000006">
    <property type="protein sequence ID" value="OAQ62881.2"/>
    <property type="molecule type" value="Genomic_DNA"/>
</dbReference>
<dbReference type="GeneID" id="28858142"/>